<dbReference type="RefSeq" id="WP_082871505.1">
    <property type="nucleotide sequence ID" value="NZ_JABMCZ010000004.1"/>
</dbReference>
<evidence type="ECO:0000259" key="1">
    <source>
        <dbReference type="Pfam" id="PF00668"/>
    </source>
</evidence>
<keyword evidence="3" id="KW-1185">Reference proteome</keyword>
<comment type="caution">
    <text evidence="2">The sequence shown here is derived from an EMBL/GenBank/DDBJ whole genome shotgun (WGS) entry which is preliminary data.</text>
</comment>
<protein>
    <recommendedName>
        <fullName evidence="1">Condensation domain-containing protein</fullName>
    </recommendedName>
</protein>
<reference evidence="2 3" key="1">
    <citation type="submission" date="2016-04" db="EMBL/GenBank/DDBJ databases">
        <authorList>
            <person name="Evans L.H."/>
            <person name="Alamgir A."/>
            <person name="Owens N."/>
            <person name="Weber N.D."/>
            <person name="Virtaneva K."/>
            <person name="Barbian K."/>
            <person name="Babar A."/>
            <person name="Rosenke K."/>
        </authorList>
    </citation>
    <scope>NUCLEOTIDE SEQUENCE [LARGE SCALE GENOMIC DNA]</scope>
    <source>
        <strain evidence="2 3">IFM 0406</strain>
    </source>
</reference>
<dbReference type="InterPro" id="IPR023213">
    <property type="entry name" value="CAT-like_dom_sf"/>
</dbReference>
<evidence type="ECO:0000313" key="2">
    <source>
        <dbReference type="EMBL" id="KZM73033.1"/>
    </source>
</evidence>
<dbReference type="AlphaFoldDB" id="A0A164M4M4"/>
<dbReference type="PANTHER" id="PTHR45527">
    <property type="entry name" value="NONRIBOSOMAL PEPTIDE SYNTHETASE"/>
    <property type="match status" value="1"/>
</dbReference>
<dbReference type="GO" id="GO:0031177">
    <property type="term" value="F:phosphopantetheine binding"/>
    <property type="evidence" value="ECO:0007669"/>
    <property type="project" value="TreeGrafter"/>
</dbReference>
<evidence type="ECO:0000313" key="3">
    <source>
        <dbReference type="Proteomes" id="UP000076512"/>
    </source>
</evidence>
<dbReference type="InterPro" id="IPR001242">
    <property type="entry name" value="Condensation_dom"/>
</dbReference>
<feature type="domain" description="Condensation" evidence="1">
    <location>
        <begin position="64"/>
        <end position="385"/>
    </location>
</feature>
<gene>
    <name evidence="2" type="ORF">AWN90_30370</name>
</gene>
<name>A0A164M4M4_9NOCA</name>
<dbReference type="GO" id="GO:0005737">
    <property type="term" value="C:cytoplasm"/>
    <property type="evidence" value="ECO:0007669"/>
    <property type="project" value="TreeGrafter"/>
</dbReference>
<organism evidence="2 3">
    <name type="scientific">Nocardia terpenica</name>
    <dbReference type="NCBI Taxonomy" id="455432"/>
    <lineage>
        <taxon>Bacteria</taxon>
        <taxon>Bacillati</taxon>
        <taxon>Actinomycetota</taxon>
        <taxon>Actinomycetes</taxon>
        <taxon>Mycobacteriales</taxon>
        <taxon>Nocardiaceae</taxon>
        <taxon>Nocardia</taxon>
    </lineage>
</organism>
<dbReference type="PANTHER" id="PTHR45527:SF1">
    <property type="entry name" value="FATTY ACID SYNTHASE"/>
    <property type="match status" value="1"/>
</dbReference>
<dbReference type="GO" id="GO:0044550">
    <property type="term" value="P:secondary metabolite biosynthetic process"/>
    <property type="evidence" value="ECO:0007669"/>
    <property type="project" value="TreeGrafter"/>
</dbReference>
<dbReference type="Gene3D" id="3.30.559.30">
    <property type="entry name" value="Nonribosomal peptide synthetase, condensation domain"/>
    <property type="match status" value="1"/>
</dbReference>
<sequence length="481" mass="53318">MEFIELADYPLHAGHVIEWLPTAQSHWAHWPRDTRSVSYNHEYHLRNALEHSRIRNPQPSWLGHVVRIDGPLDPAAWRKALEAWVDRHEVLRSHVTFEGGTPARYTLPPGAVQVRPVDAGRPTSVMASYRLVQRLLDERTSPLDWPSHLCVTIARTNSFTAVVAADHSVMDGYSTTTIGGELRALYEAARTGAPAELSETASYVDFCRDERALADAVTAEDPAVGIWREFLAGSSDYDPAPGSLAGVAAQPVELVDRGAPADRPVLQRNLAVEVLDAAATDRASAAAREQGQGLVAALLAAFAAAQTEPTGAPDFRTVVPMHTRRERRWADSLGWYVGLAPYWIDCDARGLADLVGPAGTELRRVGPAASVPFARVCELLEVQPRISFMVSYMDIRSIVGADRWIESDTRWLRSRCSSTDEYFFWFLRTQAGVTLNMRYPGTARATRDVHRHVLRVRELLGAYARHGDAHLRIGQGAPTWR</sequence>
<dbReference type="Gene3D" id="3.30.559.10">
    <property type="entry name" value="Chloramphenicol acetyltransferase-like domain"/>
    <property type="match status" value="1"/>
</dbReference>
<proteinExistence type="predicted"/>
<accession>A0A164M4M4</accession>
<dbReference type="EMBL" id="LWGR01000007">
    <property type="protein sequence ID" value="KZM73033.1"/>
    <property type="molecule type" value="Genomic_DNA"/>
</dbReference>
<dbReference type="Proteomes" id="UP000076512">
    <property type="component" value="Unassembled WGS sequence"/>
</dbReference>
<dbReference type="GO" id="GO:0043041">
    <property type="term" value="P:amino acid activation for nonribosomal peptide biosynthetic process"/>
    <property type="evidence" value="ECO:0007669"/>
    <property type="project" value="TreeGrafter"/>
</dbReference>
<dbReference type="GO" id="GO:0008610">
    <property type="term" value="P:lipid biosynthetic process"/>
    <property type="evidence" value="ECO:0007669"/>
    <property type="project" value="UniProtKB-ARBA"/>
</dbReference>
<dbReference type="Pfam" id="PF00668">
    <property type="entry name" value="Condensation"/>
    <property type="match status" value="1"/>
</dbReference>
<dbReference type="STRING" id="455432.AWN90_30370"/>
<dbReference type="OrthoDB" id="9789603at2"/>
<dbReference type="SUPFAM" id="SSF52777">
    <property type="entry name" value="CoA-dependent acyltransferases"/>
    <property type="match status" value="2"/>
</dbReference>
<dbReference type="GO" id="GO:0003824">
    <property type="term" value="F:catalytic activity"/>
    <property type="evidence" value="ECO:0007669"/>
    <property type="project" value="InterPro"/>
</dbReference>